<evidence type="ECO:0000313" key="3">
    <source>
        <dbReference type="EMBL" id="CAE6452964.1"/>
    </source>
</evidence>
<keyword evidence="1" id="KW-1133">Transmembrane helix</keyword>
<evidence type="ECO:0000256" key="2">
    <source>
        <dbReference type="SAM" id="SignalP"/>
    </source>
</evidence>
<keyword evidence="1" id="KW-0472">Membrane</keyword>
<name>A0A8H3BDC8_9AGAM</name>
<dbReference type="EMBL" id="CAJMWY010000961">
    <property type="protein sequence ID" value="CAE6452964.1"/>
    <property type="molecule type" value="Genomic_DNA"/>
</dbReference>
<dbReference type="AlphaFoldDB" id="A0A8H3BDC8"/>
<feature type="transmembrane region" description="Helical" evidence="1">
    <location>
        <begin position="171"/>
        <end position="189"/>
    </location>
</feature>
<gene>
    <name evidence="3" type="ORF">RDB_LOCUS57450</name>
</gene>
<feature type="transmembrane region" description="Helical" evidence="1">
    <location>
        <begin position="144"/>
        <end position="165"/>
    </location>
</feature>
<feature type="signal peptide" evidence="2">
    <location>
        <begin position="1"/>
        <end position="23"/>
    </location>
</feature>
<accession>A0A8H3BDC8</accession>
<dbReference type="Proteomes" id="UP000663861">
    <property type="component" value="Unassembled WGS sequence"/>
</dbReference>
<evidence type="ECO:0000313" key="4">
    <source>
        <dbReference type="Proteomes" id="UP000663861"/>
    </source>
</evidence>
<keyword evidence="1" id="KW-0812">Transmembrane</keyword>
<feature type="transmembrane region" description="Helical" evidence="1">
    <location>
        <begin position="108"/>
        <end position="132"/>
    </location>
</feature>
<comment type="caution">
    <text evidence="3">The sequence shown here is derived from an EMBL/GenBank/DDBJ whole genome shotgun (WGS) entry which is preliminary data.</text>
</comment>
<evidence type="ECO:0000256" key="1">
    <source>
        <dbReference type="SAM" id="Phobius"/>
    </source>
</evidence>
<evidence type="ECO:0008006" key="5">
    <source>
        <dbReference type="Google" id="ProtNLM"/>
    </source>
</evidence>
<feature type="chain" id="PRO_5034636469" description="Transmembrane protein" evidence="2">
    <location>
        <begin position="24"/>
        <end position="191"/>
    </location>
</feature>
<keyword evidence="2" id="KW-0732">Signal</keyword>
<reference evidence="3" key="1">
    <citation type="submission" date="2021-01" db="EMBL/GenBank/DDBJ databases">
        <authorList>
            <person name="Kaushik A."/>
        </authorList>
    </citation>
    <scope>NUCLEOTIDE SEQUENCE</scope>
    <source>
        <strain evidence="3">AG4-RS23</strain>
    </source>
</reference>
<organism evidence="3 4">
    <name type="scientific">Rhizoctonia solani</name>
    <dbReference type="NCBI Taxonomy" id="456999"/>
    <lineage>
        <taxon>Eukaryota</taxon>
        <taxon>Fungi</taxon>
        <taxon>Dikarya</taxon>
        <taxon>Basidiomycota</taxon>
        <taxon>Agaricomycotina</taxon>
        <taxon>Agaricomycetes</taxon>
        <taxon>Cantharellales</taxon>
        <taxon>Ceratobasidiaceae</taxon>
        <taxon>Rhizoctonia</taxon>
    </lineage>
</organism>
<protein>
    <recommendedName>
        <fullName evidence="5">Transmembrane protein</fullName>
    </recommendedName>
</protein>
<proteinExistence type="predicted"/>
<sequence length="191" mass="19717">MIAFTRLISILLFVLSLGFLVSALPTAVDSKALAARHASHDLVDLIVDLQAKVEVDVKAIVAVDAVVDLVAKVEVLVADVTACAKAVVAIGANIDIDASVKADIAVKVAAIISVIVKLCVDLVAKFGILVVVGLLAKIDVCLQLLLVNLGVCVEGIIVPIAQIVVQLGVSVFAQVHLGLCINVLGLIGLHL</sequence>